<dbReference type="SMART" id="SM00191">
    <property type="entry name" value="Int_alpha"/>
    <property type="match status" value="3"/>
</dbReference>
<dbReference type="EMBL" id="MN738763">
    <property type="protein sequence ID" value="QHS83772.1"/>
    <property type="molecule type" value="Genomic_DNA"/>
</dbReference>
<sequence>MNPRLFGCDISIANDILIVGCPSVGNKGCIHTFKVPCNPSRVRNDRDGDSGQVIYPENGHSDDGFGISCKITAVSSNEYYVIIGAHRKLNNGIASGSAYIYKSTDYGNKWNLVAELQPSAKSHNSMFGSSVDINRNTAVVGSYADNTEGWRTGSVNIFSKDTNDDWNLVNCIRPSYFTHRPVPNSNLSSLYFGFSVSISDTFIAVGAPTDKANGSVYLLHSDKGWDSIANIDSYCLKGENKFGFSVETKHNKIIVGCPGENGVPGKAFIYDMSSLFDIKSGFVPASSTIPFETINTKSKSSKALFGRSVALNDKFAVVSGFGQSENTNYVGSAFLYSHNVFSNQNNVDDVACLRDSEATELFGHSVAIHNNIIVIGDPTADKVHVYYTGNLIGSYLKKWHSSTLLFSPPASVYIELH</sequence>
<dbReference type="Gene3D" id="2.130.10.130">
    <property type="entry name" value="Integrin alpha, N-terminal"/>
    <property type="match status" value="2"/>
</dbReference>
<dbReference type="InterPro" id="IPR036278">
    <property type="entry name" value="Sialidase_sf"/>
</dbReference>
<keyword evidence="1" id="KW-0732">Signal</keyword>
<name>A0A6C0AVI5_9ZZZZ</name>
<evidence type="ECO:0000256" key="3">
    <source>
        <dbReference type="ARBA" id="ARBA00023180"/>
    </source>
</evidence>
<dbReference type="Pfam" id="PF14312">
    <property type="entry name" value="FG-GAP_2"/>
    <property type="match status" value="3"/>
</dbReference>
<dbReference type="SUPFAM" id="SSF50939">
    <property type="entry name" value="Sialidases"/>
    <property type="match status" value="1"/>
</dbReference>
<evidence type="ECO:0008006" key="5">
    <source>
        <dbReference type="Google" id="ProtNLM"/>
    </source>
</evidence>
<keyword evidence="3" id="KW-0325">Glycoprotein</keyword>
<dbReference type="PANTHER" id="PTHR36220">
    <property type="entry name" value="UNNAMED PRODUCT"/>
    <property type="match status" value="1"/>
</dbReference>
<dbReference type="InterPro" id="IPR013517">
    <property type="entry name" value="FG-GAP"/>
</dbReference>
<protein>
    <recommendedName>
        <fullName evidence="5">Sialidase domain-containing protein</fullName>
    </recommendedName>
</protein>
<evidence type="ECO:0000256" key="1">
    <source>
        <dbReference type="ARBA" id="ARBA00022729"/>
    </source>
</evidence>
<dbReference type="AlphaFoldDB" id="A0A6C0AVI5"/>
<organism evidence="4">
    <name type="scientific">viral metagenome</name>
    <dbReference type="NCBI Taxonomy" id="1070528"/>
    <lineage>
        <taxon>unclassified sequences</taxon>
        <taxon>metagenomes</taxon>
        <taxon>organismal metagenomes</taxon>
    </lineage>
</organism>
<proteinExistence type="predicted"/>
<dbReference type="InterPro" id="IPR013519">
    <property type="entry name" value="Int_alpha_beta-p"/>
</dbReference>
<dbReference type="InterPro" id="IPR028994">
    <property type="entry name" value="Integrin_alpha_N"/>
</dbReference>
<accession>A0A6C0AVI5</accession>
<reference evidence="4" key="1">
    <citation type="journal article" date="2020" name="Nature">
        <title>Giant virus diversity and host interactions through global metagenomics.</title>
        <authorList>
            <person name="Schulz F."/>
            <person name="Roux S."/>
            <person name="Paez-Espino D."/>
            <person name="Jungbluth S."/>
            <person name="Walsh D.A."/>
            <person name="Denef V.J."/>
            <person name="McMahon K.D."/>
            <person name="Konstantinidis K.T."/>
            <person name="Eloe-Fadrosh E.A."/>
            <person name="Kyrpides N.C."/>
            <person name="Woyke T."/>
        </authorList>
    </citation>
    <scope>NUCLEOTIDE SEQUENCE</scope>
    <source>
        <strain evidence="4">GVMAG-S-ERX555961-36</strain>
    </source>
</reference>
<evidence type="ECO:0000313" key="4">
    <source>
        <dbReference type="EMBL" id="QHS83772.1"/>
    </source>
</evidence>
<evidence type="ECO:0000256" key="2">
    <source>
        <dbReference type="ARBA" id="ARBA00022737"/>
    </source>
</evidence>
<keyword evidence="2" id="KW-0677">Repeat</keyword>
<dbReference type="PANTHER" id="PTHR36220:SF1">
    <property type="entry name" value="GAMMA TUBULIN COMPLEX COMPONENT C-TERMINAL DOMAIN-CONTAINING PROTEIN"/>
    <property type="match status" value="1"/>
</dbReference>